<sequence length="294" mass="33136">MAGNSAAPGSNPTAPWPLLSSSMPREMMGRMHSFSTVAAHHRQRPRSPVSITLQPHAHIAVCGERSHRPAFLPFHVALKPPYYPRFIFRYRQLHLPRRLVAACGRRFPRRAHVFFDMAVLSLMNETTDEPTDHPRTVWTILPRPEVTCLLHHPNPNPNLLPAVRLSPQLLNPPPFATRRDAGLWQLRHRPHHGSHRKRTLCSIRLWDTVEKKPRHGFAEPNRWGLFPSTPLSLVDCPFSPRVLALLPIGSNVTRLAKRVLKMATADGRSSVPPSKPIVSRIPSVSDLSGGHRRG</sequence>
<dbReference type="KEGG" id="cdet:87946386"/>
<dbReference type="AlphaFoldDB" id="A0AAX4IPH1"/>
<dbReference type="GeneID" id="87946386"/>
<dbReference type="RefSeq" id="XP_062782093.1">
    <property type="nucleotide sequence ID" value="XM_062926042.1"/>
</dbReference>
<protein>
    <submittedName>
        <fullName evidence="2">Uncharacterized protein</fullName>
    </submittedName>
</protein>
<organism evidence="2 3">
    <name type="scientific">Colletotrichum destructivum</name>
    <dbReference type="NCBI Taxonomy" id="34406"/>
    <lineage>
        <taxon>Eukaryota</taxon>
        <taxon>Fungi</taxon>
        <taxon>Dikarya</taxon>
        <taxon>Ascomycota</taxon>
        <taxon>Pezizomycotina</taxon>
        <taxon>Sordariomycetes</taxon>
        <taxon>Hypocreomycetidae</taxon>
        <taxon>Glomerellales</taxon>
        <taxon>Glomerellaceae</taxon>
        <taxon>Colletotrichum</taxon>
        <taxon>Colletotrichum destructivum species complex</taxon>
    </lineage>
</organism>
<evidence type="ECO:0000313" key="2">
    <source>
        <dbReference type="EMBL" id="WQF84870.1"/>
    </source>
</evidence>
<gene>
    <name evidence="2" type="ORF">CDEST_09884</name>
</gene>
<evidence type="ECO:0000256" key="1">
    <source>
        <dbReference type="SAM" id="MobiDB-lite"/>
    </source>
</evidence>
<proteinExistence type="predicted"/>
<dbReference type="Proteomes" id="UP001322277">
    <property type="component" value="Chromosome 6"/>
</dbReference>
<dbReference type="EMBL" id="CP137310">
    <property type="protein sequence ID" value="WQF84870.1"/>
    <property type="molecule type" value="Genomic_DNA"/>
</dbReference>
<keyword evidence="3" id="KW-1185">Reference proteome</keyword>
<reference evidence="3" key="1">
    <citation type="journal article" date="2023" name="bioRxiv">
        <title>Complete genome of the Medicago anthracnose fungus, Colletotrichum destructivum, reveals a mini-chromosome-like region within a core chromosome.</title>
        <authorList>
            <person name="Lapalu N."/>
            <person name="Simon A."/>
            <person name="Lu A."/>
            <person name="Plaumann P.-L."/>
            <person name="Amselem J."/>
            <person name="Pigne S."/>
            <person name="Auger A."/>
            <person name="Koch C."/>
            <person name="Dallery J.-F."/>
            <person name="O'Connell R.J."/>
        </authorList>
    </citation>
    <scope>NUCLEOTIDE SEQUENCE [LARGE SCALE GENOMIC DNA]</scope>
    <source>
        <strain evidence="3">CBS 520.97</strain>
    </source>
</reference>
<feature type="region of interest" description="Disordered" evidence="1">
    <location>
        <begin position="266"/>
        <end position="294"/>
    </location>
</feature>
<name>A0AAX4IPH1_9PEZI</name>
<evidence type="ECO:0000313" key="3">
    <source>
        <dbReference type="Proteomes" id="UP001322277"/>
    </source>
</evidence>
<accession>A0AAX4IPH1</accession>